<dbReference type="InterPro" id="IPR024400">
    <property type="entry name" value="DUF2635"/>
</dbReference>
<dbReference type="eggNOG" id="ENOG5033AC3">
    <property type="taxonomic scope" value="Bacteria"/>
</dbReference>
<dbReference type="HOGENOM" id="CLU_194617_1_0_7"/>
<gene>
    <name evidence="1" type="ordered locus">DvMF_0739</name>
</gene>
<proteinExistence type="predicted"/>
<evidence type="ECO:0008006" key="2">
    <source>
        <dbReference type="Google" id="ProtNLM"/>
    </source>
</evidence>
<reference evidence="1" key="1">
    <citation type="submission" date="2008-10" db="EMBL/GenBank/DDBJ databases">
        <title>Complete sequence of Desulfovibrio vulgaris str. 'Miyazaki F'.</title>
        <authorList>
            <person name="Lucas S."/>
            <person name="Copeland A."/>
            <person name="Lapidus A."/>
            <person name="Glavina del Rio T."/>
            <person name="Dalin E."/>
            <person name="Tice H."/>
            <person name="Bruce D."/>
            <person name="Goodwin L."/>
            <person name="Pitluck S."/>
            <person name="Sims D."/>
            <person name="Brettin T."/>
            <person name="Detter J.C."/>
            <person name="Han C."/>
            <person name="Larimer F."/>
            <person name="Land M."/>
            <person name="Hauser L."/>
            <person name="Kyrpides N."/>
            <person name="Mikhailova N."/>
            <person name="Hazen T.C."/>
            <person name="Richardson P."/>
        </authorList>
    </citation>
    <scope>NUCLEOTIDE SEQUENCE</scope>
    <source>
        <strain evidence="1">Miyazaki F</strain>
    </source>
</reference>
<accession>B8DKZ3</accession>
<protein>
    <recommendedName>
        <fullName evidence="2">DUF2635 domain-containing protein</fullName>
    </recommendedName>
</protein>
<dbReference type="AlphaFoldDB" id="B8DKZ3"/>
<evidence type="ECO:0000313" key="1">
    <source>
        <dbReference type="EMBL" id="ACL07696.1"/>
    </source>
</evidence>
<organism evidence="1">
    <name type="scientific">Nitratidesulfovibrio vulgaris (strain DSM 19637 / Miyazaki F)</name>
    <name type="common">Desulfovibrio vulgaris</name>
    <dbReference type="NCBI Taxonomy" id="883"/>
    <lineage>
        <taxon>Bacteria</taxon>
        <taxon>Pseudomonadati</taxon>
        <taxon>Thermodesulfobacteriota</taxon>
        <taxon>Desulfovibrionia</taxon>
        <taxon>Desulfovibrionales</taxon>
        <taxon>Desulfovibrionaceae</taxon>
        <taxon>Nitratidesulfovibrio</taxon>
    </lineage>
</organism>
<name>B8DKZ3_NITV9</name>
<dbReference type="STRING" id="883.DvMF_0739"/>
<dbReference type="KEGG" id="dvm:DvMF_0739"/>
<dbReference type="EMBL" id="CP001197">
    <property type="protein sequence ID" value="ACL07696.1"/>
    <property type="molecule type" value="Genomic_DNA"/>
</dbReference>
<sequence length="67" mass="7348">MLVKAAPGVKVPMEGMPRRYIEQTPAEVPDTPYYRRRITDGDLVVVPAPRAAAKATAVRKEASNDQP</sequence>
<dbReference type="Pfam" id="PF10948">
    <property type="entry name" value="DUF2635"/>
    <property type="match status" value="1"/>
</dbReference>
<dbReference type="OrthoDB" id="5460329at2"/>